<protein>
    <submittedName>
        <fullName evidence="4">Heat shock protein Hsp20</fullName>
    </submittedName>
</protein>
<evidence type="ECO:0000313" key="4">
    <source>
        <dbReference type="EMBL" id="ADI16047.1"/>
    </source>
</evidence>
<sequence>MELDKRGGTESDLQRLFILRERVSELAEGLEPGSLEPSVDLIDTGDTYRLIFDLPGVSQDDLEIALRGRQLTIAGLRESGGEQNFLMRERPRGHFQRSVELPSDVLYEESNAQLREGLLILHLPKA</sequence>
<dbReference type="Proteomes" id="UP000000379">
    <property type="component" value="Chromosome"/>
</dbReference>
<reference evidence="5" key="1">
    <citation type="submission" date="2010-05" db="EMBL/GenBank/DDBJ databases">
        <title>The complete genome of Truepera radiovictris DSM 17093.</title>
        <authorList>
            <consortium name="US DOE Joint Genome Institute (JGI-PGF)"/>
            <person name="Lucas S."/>
            <person name="Copeland A."/>
            <person name="Lapidus A."/>
            <person name="Glavina del Rio T."/>
            <person name="Dalin E."/>
            <person name="Tice H."/>
            <person name="Bruce D."/>
            <person name="Goodwin L."/>
            <person name="Pitluck S."/>
            <person name="Kyrpides N."/>
            <person name="Mavromatis K."/>
            <person name="Ovchinnikova G."/>
            <person name="Munk A.C."/>
            <person name="Detter J.C."/>
            <person name="Han C."/>
            <person name="Tapia R."/>
            <person name="Land M."/>
            <person name="Hauser L."/>
            <person name="Markowitz V."/>
            <person name="Cheng J.-F."/>
            <person name="Hugenholtz P."/>
            <person name="Woyke T."/>
            <person name="Wu D."/>
            <person name="Tindall B."/>
            <person name="Pomrenke H.G."/>
            <person name="Brambilla E."/>
            <person name="Klenk H.-P."/>
            <person name="Eisen J.A."/>
        </authorList>
    </citation>
    <scope>NUCLEOTIDE SEQUENCE [LARGE SCALE GENOMIC DNA]</scope>
    <source>
        <strain evidence="5">DSM 17093 / CIP 108686 / LMG 22925 / RQ-24</strain>
    </source>
</reference>
<dbReference type="EMBL" id="CP002049">
    <property type="protein sequence ID" value="ADI16047.1"/>
    <property type="molecule type" value="Genomic_DNA"/>
</dbReference>
<dbReference type="CDD" id="cd06464">
    <property type="entry name" value="ACD_sHsps-like"/>
    <property type="match status" value="1"/>
</dbReference>
<dbReference type="InterPro" id="IPR002068">
    <property type="entry name" value="A-crystallin/Hsp20_dom"/>
</dbReference>
<dbReference type="OrthoDB" id="9811615at2"/>
<accession>D7CW97</accession>
<feature type="domain" description="SHSP" evidence="3">
    <location>
        <begin position="30"/>
        <end position="126"/>
    </location>
</feature>
<dbReference type="PROSITE" id="PS01031">
    <property type="entry name" value="SHSP"/>
    <property type="match status" value="1"/>
</dbReference>
<dbReference type="PANTHER" id="PTHR11527">
    <property type="entry name" value="HEAT-SHOCK PROTEIN 20 FAMILY MEMBER"/>
    <property type="match status" value="1"/>
</dbReference>
<dbReference type="Gene3D" id="2.60.40.790">
    <property type="match status" value="1"/>
</dbReference>
<organism evidence="4 5">
    <name type="scientific">Truepera radiovictrix (strain DSM 17093 / CIP 108686 / LMG 22925 / RQ-24)</name>
    <dbReference type="NCBI Taxonomy" id="649638"/>
    <lineage>
        <taxon>Bacteria</taxon>
        <taxon>Thermotogati</taxon>
        <taxon>Deinococcota</taxon>
        <taxon>Deinococci</taxon>
        <taxon>Trueperales</taxon>
        <taxon>Trueperaceae</taxon>
        <taxon>Truepera</taxon>
    </lineage>
</organism>
<dbReference type="eggNOG" id="COG0071">
    <property type="taxonomic scope" value="Bacteria"/>
</dbReference>
<keyword evidence="4" id="KW-0346">Stress response</keyword>
<name>D7CW97_TRURR</name>
<evidence type="ECO:0000259" key="3">
    <source>
        <dbReference type="PROSITE" id="PS01031"/>
    </source>
</evidence>
<dbReference type="KEGG" id="tra:Trad_2953"/>
<dbReference type="HOGENOM" id="CLU_046737_9_1_0"/>
<dbReference type="InterPro" id="IPR031107">
    <property type="entry name" value="Small_HSP"/>
</dbReference>
<keyword evidence="5" id="KW-1185">Reference proteome</keyword>
<dbReference type="SUPFAM" id="SSF49764">
    <property type="entry name" value="HSP20-like chaperones"/>
    <property type="match status" value="1"/>
</dbReference>
<dbReference type="AlphaFoldDB" id="D7CW97"/>
<dbReference type="Pfam" id="PF00011">
    <property type="entry name" value="HSP20"/>
    <property type="match status" value="1"/>
</dbReference>
<evidence type="ECO:0000256" key="1">
    <source>
        <dbReference type="PROSITE-ProRule" id="PRU00285"/>
    </source>
</evidence>
<proteinExistence type="inferred from homology"/>
<evidence type="ECO:0000313" key="5">
    <source>
        <dbReference type="Proteomes" id="UP000000379"/>
    </source>
</evidence>
<reference evidence="4 5" key="2">
    <citation type="journal article" date="2011" name="Stand. Genomic Sci.">
        <title>Complete genome sequence of Truepera radiovictrix type strain (RQ-24).</title>
        <authorList>
            <person name="Ivanova N."/>
            <person name="Rohde C."/>
            <person name="Munk C."/>
            <person name="Nolan M."/>
            <person name="Lucas S."/>
            <person name="Del Rio T.G."/>
            <person name="Tice H."/>
            <person name="Deshpande S."/>
            <person name="Cheng J.F."/>
            <person name="Tapia R."/>
            <person name="Han C."/>
            <person name="Goodwin L."/>
            <person name="Pitluck S."/>
            <person name="Liolios K."/>
            <person name="Mavromatis K."/>
            <person name="Mikhailova N."/>
            <person name="Pati A."/>
            <person name="Chen A."/>
            <person name="Palaniappan K."/>
            <person name="Land M."/>
            <person name="Hauser L."/>
            <person name="Chang Y.J."/>
            <person name="Jeffries C.D."/>
            <person name="Brambilla E."/>
            <person name="Rohde M."/>
            <person name="Goker M."/>
            <person name="Tindall B.J."/>
            <person name="Woyke T."/>
            <person name="Bristow J."/>
            <person name="Eisen J.A."/>
            <person name="Markowitz V."/>
            <person name="Hugenholtz P."/>
            <person name="Kyrpides N.C."/>
            <person name="Klenk H.P."/>
            <person name="Lapidus A."/>
        </authorList>
    </citation>
    <scope>NUCLEOTIDE SEQUENCE [LARGE SCALE GENOMIC DNA]</scope>
    <source>
        <strain evidence="5">DSM 17093 / CIP 108686 / LMG 22925 / RQ-24</strain>
    </source>
</reference>
<comment type="similarity">
    <text evidence="1 2">Belongs to the small heat shock protein (HSP20) family.</text>
</comment>
<evidence type="ECO:0000256" key="2">
    <source>
        <dbReference type="RuleBase" id="RU003616"/>
    </source>
</evidence>
<dbReference type="RefSeq" id="WP_013179406.1">
    <property type="nucleotide sequence ID" value="NC_014221.1"/>
</dbReference>
<gene>
    <name evidence="4" type="ordered locus">Trad_2953</name>
</gene>
<dbReference type="STRING" id="649638.Trad_2953"/>
<dbReference type="InterPro" id="IPR008978">
    <property type="entry name" value="HSP20-like_chaperone"/>
</dbReference>